<gene>
    <name evidence="2" type="ORF">EJ08DRAFT_709856</name>
</gene>
<feature type="compositionally biased region" description="Basic and acidic residues" evidence="1">
    <location>
        <begin position="256"/>
        <end position="265"/>
    </location>
</feature>
<name>A0A9P4U122_9PEZI</name>
<feature type="compositionally biased region" description="Gly residues" evidence="1">
    <location>
        <begin position="222"/>
        <end position="247"/>
    </location>
</feature>
<evidence type="ECO:0000313" key="3">
    <source>
        <dbReference type="Proteomes" id="UP000800235"/>
    </source>
</evidence>
<reference evidence="2" key="1">
    <citation type="journal article" date="2020" name="Stud. Mycol.">
        <title>101 Dothideomycetes genomes: a test case for predicting lifestyles and emergence of pathogens.</title>
        <authorList>
            <person name="Haridas S."/>
            <person name="Albert R."/>
            <person name="Binder M."/>
            <person name="Bloem J."/>
            <person name="Labutti K."/>
            <person name="Salamov A."/>
            <person name="Andreopoulos B."/>
            <person name="Baker S."/>
            <person name="Barry K."/>
            <person name="Bills G."/>
            <person name="Bluhm B."/>
            <person name="Cannon C."/>
            <person name="Castanera R."/>
            <person name="Culley D."/>
            <person name="Daum C."/>
            <person name="Ezra D."/>
            <person name="Gonzalez J."/>
            <person name="Henrissat B."/>
            <person name="Kuo A."/>
            <person name="Liang C."/>
            <person name="Lipzen A."/>
            <person name="Lutzoni F."/>
            <person name="Magnuson J."/>
            <person name="Mondo S."/>
            <person name="Nolan M."/>
            <person name="Ohm R."/>
            <person name="Pangilinan J."/>
            <person name="Park H.-J."/>
            <person name="Ramirez L."/>
            <person name="Alfaro M."/>
            <person name="Sun H."/>
            <person name="Tritt A."/>
            <person name="Yoshinaga Y."/>
            <person name="Zwiers L.-H."/>
            <person name="Turgeon B."/>
            <person name="Goodwin S."/>
            <person name="Spatafora J."/>
            <person name="Crous P."/>
            <person name="Grigoriev I."/>
        </authorList>
    </citation>
    <scope>NUCLEOTIDE SEQUENCE</scope>
    <source>
        <strain evidence="2">CBS 130266</strain>
    </source>
</reference>
<protein>
    <submittedName>
        <fullName evidence="2">Uncharacterized protein</fullName>
    </submittedName>
</protein>
<accession>A0A9P4U122</accession>
<keyword evidence="3" id="KW-1185">Reference proteome</keyword>
<comment type="caution">
    <text evidence="2">The sequence shown here is derived from an EMBL/GenBank/DDBJ whole genome shotgun (WGS) entry which is preliminary data.</text>
</comment>
<dbReference type="Proteomes" id="UP000800235">
    <property type="component" value="Unassembled WGS sequence"/>
</dbReference>
<sequence>MNSSNNNTNSSSGRQGQGFNTIKAPVTLAHNNRRPPLPTPSCHHDPLCKAWWVTTSYRCNWTSVERLQPLPSSISSTRALPLLLYPLIVFSLVTPISLPRDVIYQSDAQFLSVDHMIAFQGEVRIRGQSTFAGNVFLNNRVTFMMAPLLNPHDPAQFGPHSNDAVAYAPVPRPQHLEPVFQELAPQHYQSWALPAIHYWTRGMPPVGTGLLQGHGDARGLGRGAGLGAGPRGRMDGGYGGGMGGYGYDGTHDEEDGFAKKEEPEE</sequence>
<evidence type="ECO:0000256" key="1">
    <source>
        <dbReference type="SAM" id="MobiDB-lite"/>
    </source>
</evidence>
<organism evidence="2 3">
    <name type="scientific">Tothia fuscella</name>
    <dbReference type="NCBI Taxonomy" id="1048955"/>
    <lineage>
        <taxon>Eukaryota</taxon>
        <taxon>Fungi</taxon>
        <taxon>Dikarya</taxon>
        <taxon>Ascomycota</taxon>
        <taxon>Pezizomycotina</taxon>
        <taxon>Dothideomycetes</taxon>
        <taxon>Pleosporomycetidae</taxon>
        <taxon>Venturiales</taxon>
        <taxon>Cylindrosympodiaceae</taxon>
        <taxon>Tothia</taxon>
    </lineage>
</organism>
<proteinExistence type="predicted"/>
<evidence type="ECO:0000313" key="2">
    <source>
        <dbReference type="EMBL" id="KAF2432548.1"/>
    </source>
</evidence>
<feature type="region of interest" description="Disordered" evidence="1">
    <location>
        <begin position="222"/>
        <end position="265"/>
    </location>
</feature>
<dbReference type="AlphaFoldDB" id="A0A9P4U122"/>
<dbReference type="EMBL" id="MU007025">
    <property type="protein sequence ID" value="KAF2432548.1"/>
    <property type="molecule type" value="Genomic_DNA"/>
</dbReference>